<feature type="domain" description="2Fe-2S ferredoxin-type" evidence="3">
    <location>
        <begin position="18"/>
        <end position="100"/>
    </location>
</feature>
<organism evidence="4 5">
    <name type="scientific">Oceanobacillus luteolus</name>
    <dbReference type="NCBI Taxonomy" id="1274358"/>
    <lineage>
        <taxon>Bacteria</taxon>
        <taxon>Bacillati</taxon>
        <taxon>Bacillota</taxon>
        <taxon>Bacilli</taxon>
        <taxon>Bacillales</taxon>
        <taxon>Bacillaceae</taxon>
        <taxon>Oceanobacillus</taxon>
    </lineage>
</organism>
<dbReference type="Pfam" id="PF13510">
    <property type="entry name" value="Fer2_4"/>
    <property type="match status" value="1"/>
</dbReference>
<name>A0ABW4HN07_9BACI</name>
<dbReference type="Proteomes" id="UP001597221">
    <property type="component" value="Unassembled WGS sequence"/>
</dbReference>
<evidence type="ECO:0000313" key="4">
    <source>
        <dbReference type="EMBL" id="MFD1606924.1"/>
    </source>
</evidence>
<dbReference type="SUPFAM" id="SSF54292">
    <property type="entry name" value="2Fe-2S ferredoxin-like"/>
    <property type="match status" value="1"/>
</dbReference>
<dbReference type="RefSeq" id="WP_379596257.1">
    <property type="nucleotide sequence ID" value="NZ_JBHUDE010000017.1"/>
</dbReference>
<dbReference type="EMBL" id="JBHUDE010000017">
    <property type="protein sequence ID" value="MFD1606924.1"/>
    <property type="molecule type" value="Genomic_DNA"/>
</dbReference>
<protein>
    <submittedName>
        <fullName evidence="4">(2Fe-2S)-binding protein</fullName>
    </submittedName>
</protein>
<accession>A0ABW4HN07</accession>
<feature type="compositionally biased region" description="Basic and acidic residues" evidence="2">
    <location>
        <begin position="105"/>
        <end position="126"/>
    </location>
</feature>
<evidence type="ECO:0000259" key="3">
    <source>
        <dbReference type="PROSITE" id="PS51085"/>
    </source>
</evidence>
<gene>
    <name evidence="4" type="ORF">ACFSBH_04585</name>
</gene>
<evidence type="ECO:0000256" key="2">
    <source>
        <dbReference type="SAM" id="MobiDB-lite"/>
    </source>
</evidence>
<dbReference type="CDD" id="cd00207">
    <property type="entry name" value="fer2"/>
    <property type="match status" value="1"/>
</dbReference>
<dbReference type="InterPro" id="IPR001041">
    <property type="entry name" value="2Fe-2S_ferredoxin-type"/>
</dbReference>
<keyword evidence="1" id="KW-0560">Oxidoreductase</keyword>
<evidence type="ECO:0000313" key="5">
    <source>
        <dbReference type="Proteomes" id="UP001597221"/>
    </source>
</evidence>
<dbReference type="InterPro" id="IPR036010">
    <property type="entry name" value="2Fe-2S_ferredoxin-like_sf"/>
</dbReference>
<reference evidence="5" key="1">
    <citation type="journal article" date="2019" name="Int. J. Syst. Evol. Microbiol.">
        <title>The Global Catalogue of Microorganisms (GCM) 10K type strain sequencing project: providing services to taxonomists for standard genome sequencing and annotation.</title>
        <authorList>
            <consortium name="The Broad Institute Genomics Platform"/>
            <consortium name="The Broad Institute Genome Sequencing Center for Infectious Disease"/>
            <person name="Wu L."/>
            <person name="Ma J."/>
        </authorList>
    </citation>
    <scope>NUCLEOTIDE SEQUENCE [LARGE SCALE GENOMIC DNA]</scope>
    <source>
        <strain evidence="5">CGMCC 1.12376</strain>
    </source>
</reference>
<feature type="region of interest" description="Disordered" evidence="2">
    <location>
        <begin position="95"/>
        <end position="126"/>
    </location>
</feature>
<comment type="caution">
    <text evidence="4">The sequence shown here is derived from an EMBL/GenBank/DDBJ whole genome shotgun (WGS) entry which is preliminary data.</text>
</comment>
<proteinExistence type="predicted"/>
<evidence type="ECO:0000256" key="1">
    <source>
        <dbReference type="ARBA" id="ARBA00023002"/>
    </source>
</evidence>
<sequence>MNNRIVDHPVLGQIDQKRKVTFQFDGKTYEGFENDTIASALLAHGIRTLRKHEETGNPRGIYCNIGHCFECRVTVDGEDNVRACLTPIQENMVVESGQVQPHPLDPSKEGVKPRTYAEYKEQEGQK</sequence>
<dbReference type="PROSITE" id="PS51085">
    <property type="entry name" value="2FE2S_FER_2"/>
    <property type="match status" value="1"/>
</dbReference>
<dbReference type="Gene3D" id="3.10.20.440">
    <property type="entry name" value="2Fe-2S iron-sulphur cluster binding domain, sarcosine oxidase, alpha subunit, N-terminal domain"/>
    <property type="match status" value="1"/>
</dbReference>
<dbReference type="InterPro" id="IPR042204">
    <property type="entry name" value="2Fe-2S-bd_N"/>
</dbReference>
<keyword evidence="5" id="KW-1185">Reference proteome</keyword>